<feature type="transmembrane region" description="Helical" evidence="7">
    <location>
        <begin position="319"/>
        <end position="340"/>
    </location>
</feature>
<feature type="transmembrane region" description="Helical" evidence="7">
    <location>
        <begin position="504"/>
        <end position="526"/>
    </location>
</feature>
<name>A0AAU7CB78_9BACT</name>
<evidence type="ECO:0000256" key="2">
    <source>
        <dbReference type="ARBA" id="ARBA00022692"/>
    </source>
</evidence>
<evidence type="ECO:0000256" key="7">
    <source>
        <dbReference type="SAM" id="Phobius"/>
    </source>
</evidence>
<evidence type="ECO:0000256" key="5">
    <source>
        <dbReference type="ARBA" id="ARBA00023136"/>
    </source>
</evidence>
<dbReference type="GO" id="GO:0017004">
    <property type="term" value="P:cytochrome complex assembly"/>
    <property type="evidence" value="ECO:0007669"/>
    <property type="project" value="UniProtKB-KW"/>
</dbReference>
<protein>
    <submittedName>
        <fullName evidence="10">Cytochrome c biogenesis protein CcdA</fullName>
    </submittedName>
</protein>
<keyword evidence="5 7" id="KW-0472">Membrane</keyword>
<proteinExistence type="predicted"/>
<evidence type="ECO:0000256" key="6">
    <source>
        <dbReference type="SAM" id="MobiDB-lite"/>
    </source>
</evidence>
<evidence type="ECO:0000259" key="9">
    <source>
        <dbReference type="Pfam" id="PF02683"/>
    </source>
</evidence>
<evidence type="ECO:0000256" key="8">
    <source>
        <dbReference type="SAM" id="SignalP"/>
    </source>
</evidence>
<gene>
    <name evidence="10" type="ORF">V5E97_29765</name>
</gene>
<accession>A0AAU7CB78</accession>
<dbReference type="GO" id="GO:0045454">
    <property type="term" value="P:cell redox homeostasis"/>
    <property type="evidence" value="ECO:0007669"/>
    <property type="project" value="TreeGrafter"/>
</dbReference>
<feature type="transmembrane region" description="Helical" evidence="7">
    <location>
        <begin position="239"/>
        <end position="263"/>
    </location>
</feature>
<keyword evidence="2 7" id="KW-0812">Transmembrane</keyword>
<keyword evidence="3" id="KW-0201">Cytochrome c-type biogenesis</keyword>
<sequence length="728" mass="77071">MSQNSFGRPGQIRPGLAVSTLFALSLFATLPPSVALAADPQPTRKDSSAFIKPKEVVLSASVDPAEAKAGDVVTYTVTAKVAPGWHIYQYKANPKGDPTRDTYFDFFDPAGLKPVGDWTAAKKPIRKAEPAFNNEILEFYENEAKWSLKLQIPPGTAPGPKILRSQAIFQICDASSCKPPARSTLPDVSLTVLAGVGGGTNASAAASAVSTPPAGSEEKGAADEAALTSEVAQKAQQGLLSFLLFSAGGGLLALVMPCVWPMIPITVNFFVKQGNKNKGKTTGLAIAYCLAIIGVFTSVGVLVSFFFSATALQNLANNPWLNTFVALLFLAFGLSLLGLFEVRLPNFLLNASAKGEGRGGMIGVMFMALTLTITSFTCTFPVVGGLIVMAANGEFFYPIVGLATFSSVLAFPFFLLALAPGLVSKMPKSGDWMNSVKVVGGLIEVGAALKFMNTAEIGFGAVPEDAWFDASLVLSAWVGIAAVCGLYLLGLFRTDHDHDEVKIGPGRLLIGSLFLALALFMAPALFGTPPKSRLWDLVVGILPADVGDLDRPAGAGGPVANEGKSKATSNDPATAEREEKSVHGVVWGMSYDAALEEAKASNKPILIDFTGVNCANCRTMEQTVLNRNEITGLLSEFVTVQLYTDYVPIGSLTKEQREALAEKNQLLQIDLTKEATNPFYVALTPDGRLIQAIGGYRTPAVFSEFLNGALTKNKDQDKAKVAQADPAH</sequence>
<feature type="region of interest" description="Disordered" evidence="6">
    <location>
        <begin position="553"/>
        <end position="579"/>
    </location>
</feature>
<evidence type="ECO:0000313" key="10">
    <source>
        <dbReference type="EMBL" id="XBH02489.1"/>
    </source>
</evidence>
<dbReference type="GO" id="GO:0015035">
    <property type="term" value="F:protein-disulfide reductase activity"/>
    <property type="evidence" value="ECO:0007669"/>
    <property type="project" value="TreeGrafter"/>
</dbReference>
<evidence type="ECO:0000256" key="4">
    <source>
        <dbReference type="ARBA" id="ARBA00022989"/>
    </source>
</evidence>
<organism evidence="10">
    <name type="scientific">Singulisphaera sp. Ch08</name>
    <dbReference type="NCBI Taxonomy" id="3120278"/>
    <lineage>
        <taxon>Bacteria</taxon>
        <taxon>Pseudomonadati</taxon>
        <taxon>Planctomycetota</taxon>
        <taxon>Planctomycetia</taxon>
        <taxon>Isosphaerales</taxon>
        <taxon>Isosphaeraceae</taxon>
        <taxon>Singulisphaera</taxon>
    </lineage>
</organism>
<dbReference type="Pfam" id="PF13899">
    <property type="entry name" value="Thioredoxin_7"/>
    <property type="match status" value="1"/>
</dbReference>
<feature type="domain" description="Cytochrome C biogenesis protein transmembrane" evidence="9">
    <location>
        <begin position="243"/>
        <end position="452"/>
    </location>
</feature>
<feature type="transmembrane region" description="Helical" evidence="7">
    <location>
        <begin position="284"/>
        <end position="307"/>
    </location>
</feature>
<dbReference type="InterPro" id="IPR003834">
    <property type="entry name" value="Cyt_c_assmbl_TM_dom"/>
</dbReference>
<evidence type="ECO:0000256" key="3">
    <source>
        <dbReference type="ARBA" id="ARBA00022748"/>
    </source>
</evidence>
<keyword evidence="4 7" id="KW-1133">Transmembrane helix</keyword>
<keyword evidence="8" id="KW-0732">Signal</keyword>
<feature type="transmembrane region" description="Helical" evidence="7">
    <location>
        <begin position="472"/>
        <end position="492"/>
    </location>
</feature>
<evidence type="ECO:0000256" key="1">
    <source>
        <dbReference type="ARBA" id="ARBA00004141"/>
    </source>
</evidence>
<feature type="transmembrane region" description="Helical" evidence="7">
    <location>
        <begin position="361"/>
        <end position="389"/>
    </location>
</feature>
<comment type="subcellular location">
    <subcellularLocation>
        <location evidence="1">Membrane</location>
        <topology evidence="1">Multi-pass membrane protein</topology>
    </subcellularLocation>
</comment>
<dbReference type="InterPro" id="IPR036249">
    <property type="entry name" value="Thioredoxin-like_sf"/>
</dbReference>
<feature type="chain" id="PRO_5044008777" evidence="8">
    <location>
        <begin position="38"/>
        <end position="728"/>
    </location>
</feature>
<dbReference type="PANTHER" id="PTHR32234">
    <property type="entry name" value="THIOL:DISULFIDE INTERCHANGE PROTEIN DSBD"/>
    <property type="match status" value="1"/>
</dbReference>
<dbReference type="PANTHER" id="PTHR32234:SF0">
    <property type="entry name" value="THIOL:DISULFIDE INTERCHANGE PROTEIN DSBD"/>
    <property type="match status" value="1"/>
</dbReference>
<dbReference type="EMBL" id="CP155447">
    <property type="protein sequence ID" value="XBH02489.1"/>
    <property type="molecule type" value="Genomic_DNA"/>
</dbReference>
<dbReference type="RefSeq" id="WP_406695231.1">
    <property type="nucleotide sequence ID" value="NZ_CP155447.1"/>
</dbReference>
<feature type="signal peptide" evidence="8">
    <location>
        <begin position="1"/>
        <end position="37"/>
    </location>
</feature>
<dbReference type="AlphaFoldDB" id="A0AAU7CB78"/>
<dbReference type="GO" id="GO:0016020">
    <property type="term" value="C:membrane"/>
    <property type="evidence" value="ECO:0007669"/>
    <property type="project" value="UniProtKB-SubCell"/>
</dbReference>
<dbReference type="Gene3D" id="3.40.30.10">
    <property type="entry name" value="Glutaredoxin"/>
    <property type="match status" value="1"/>
</dbReference>
<dbReference type="Pfam" id="PF02683">
    <property type="entry name" value="DsbD_TM"/>
    <property type="match status" value="1"/>
</dbReference>
<dbReference type="SUPFAM" id="SSF52833">
    <property type="entry name" value="Thioredoxin-like"/>
    <property type="match status" value="1"/>
</dbReference>
<feature type="transmembrane region" description="Helical" evidence="7">
    <location>
        <begin position="395"/>
        <end position="423"/>
    </location>
</feature>
<reference evidence="10" key="1">
    <citation type="submission" date="2024-05" db="EMBL/GenBank/DDBJ databases">
        <title>Planctomycetes of the genus Singulisphaera possess chitinolytic capabilities.</title>
        <authorList>
            <person name="Ivanova A."/>
        </authorList>
    </citation>
    <scope>NUCLEOTIDE SEQUENCE</scope>
    <source>
        <strain evidence="10">Ch08T</strain>
    </source>
</reference>